<reference evidence="1 3" key="2">
    <citation type="submission" date="2022-01" db="EMBL/GenBank/DDBJ databases">
        <title>VMRC isolate genome collection.</title>
        <authorList>
            <person name="France M."/>
            <person name="Rutt L."/>
            <person name="Humphrys M."/>
            <person name="Ravel J."/>
        </authorList>
    </citation>
    <scope>NUCLEOTIDE SEQUENCE [LARGE SCALE GENOMIC DNA]</scope>
    <source>
        <strain evidence="1 3">C0172B4</strain>
    </source>
</reference>
<accession>A0AAW5WY22</accession>
<dbReference type="AlphaFoldDB" id="A0AAW5WY22"/>
<reference evidence="2" key="1">
    <citation type="submission" date="2022-01" db="EMBL/GenBank/DDBJ databases">
        <title>STING isolate genome collection.</title>
        <authorList>
            <person name="France M."/>
            <person name="Rutt L."/>
            <person name="Humphrys M."/>
            <person name="Ravel J."/>
        </authorList>
    </citation>
    <scope>NUCLEOTIDE SEQUENCE</scope>
    <source>
        <strain evidence="2">C0081E5</strain>
    </source>
</reference>
<sequence>MGFLSNSRKQSGANLYEKEVKPQLVAQDGKVHIVMINSFSKFLNNLNFGVETKYTEQVGTIINHLQDDGYEIVDIKFDSLKNLGLLGDMEGFHTLIMYK</sequence>
<dbReference type="Proteomes" id="UP001211566">
    <property type="component" value="Unassembled WGS sequence"/>
</dbReference>
<proteinExistence type="predicted"/>
<protein>
    <submittedName>
        <fullName evidence="2">Uncharacterized protein</fullName>
    </submittedName>
</protein>
<gene>
    <name evidence="1" type="ORF">L2772_04025</name>
    <name evidence="2" type="ORF">L2Z99_03755</name>
</gene>
<dbReference type="EMBL" id="JAKHEY010000003">
    <property type="protein sequence ID" value="MCZ9678196.1"/>
    <property type="molecule type" value="Genomic_DNA"/>
</dbReference>
<dbReference type="EMBL" id="JAKHPW010000003">
    <property type="protein sequence ID" value="MCZ3622039.1"/>
    <property type="molecule type" value="Genomic_DNA"/>
</dbReference>
<evidence type="ECO:0000313" key="4">
    <source>
        <dbReference type="Proteomes" id="UP001211566"/>
    </source>
</evidence>
<evidence type="ECO:0000313" key="1">
    <source>
        <dbReference type="EMBL" id="MCZ3622039.1"/>
    </source>
</evidence>
<keyword evidence="3" id="KW-1185">Reference proteome</keyword>
<evidence type="ECO:0000313" key="2">
    <source>
        <dbReference type="EMBL" id="MCZ9678196.1"/>
    </source>
</evidence>
<dbReference type="Proteomes" id="UP001211420">
    <property type="component" value="Unassembled WGS sequence"/>
</dbReference>
<dbReference type="RefSeq" id="WP_027825776.1">
    <property type="nucleotide sequence ID" value="NZ_JAKHEY010000003.1"/>
</dbReference>
<evidence type="ECO:0000313" key="3">
    <source>
        <dbReference type="Proteomes" id="UP001211420"/>
    </source>
</evidence>
<name>A0AAW5WY22_9LACO</name>
<organism evidence="2 4">
    <name type="scientific">Lactobacillus mulieris</name>
    <dbReference type="NCBI Taxonomy" id="2508708"/>
    <lineage>
        <taxon>Bacteria</taxon>
        <taxon>Bacillati</taxon>
        <taxon>Bacillota</taxon>
        <taxon>Bacilli</taxon>
        <taxon>Lactobacillales</taxon>
        <taxon>Lactobacillaceae</taxon>
        <taxon>Lactobacillus</taxon>
    </lineage>
</organism>
<comment type="caution">
    <text evidence="2">The sequence shown here is derived from an EMBL/GenBank/DDBJ whole genome shotgun (WGS) entry which is preliminary data.</text>
</comment>